<protein>
    <submittedName>
        <fullName evidence="1">Uncharacterized protein</fullName>
    </submittedName>
</protein>
<dbReference type="PANTHER" id="PTHR31757">
    <property type="entry name" value="SLL0781 PROTEIN"/>
    <property type="match status" value="1"/>
</dbReference>
<dbReference type="PANTHER" id="PTHR31757:SF0">
    <property type="entry name" value="SLL0781 PROTEIN"/>
    <property type="match status" value="1"/>
</dbReference>
<reference evidence="2" key="1">
    <citation type="submission" date="2011-12" db="EMBL/GenBank/DDBJ databases">
        <title>Complete genome sequence of Streptomyces cattleya strain DSM 46488.</title>
        <authorList>
            <person name="Ou H.-Y."/>
            <person name="Li P."/>
            <person name="Zhao C."/>
            <person name="O'Hagan D."/>
            <person name="Deng Z."/>
        </authorList>
    </citation>
    <scope>NUCLEOTIDE SEQUENCE [LARGE SCALE GENOMIC DNA]</scope>
    <source>
        <strain evidence="2">ATCC 35852 / DSM 46488 / JCM 4925 / NBRC 14057 / NRRL 8057</strain>
        <plasmid evidence="2">Plasmid pSCATT</plasmid>
    </source>
</reference>
<dbReference type="KEGG" id="scy:SCATT_p05380"/>
<geneLocation type="plasmid" evidence="1 2">
    <name>pSCATT</name>
</geneLocation>
<keyword evidence="2" id="KW-1185">Reference proteome</keyword>
<sequence>MTTRAHRKAHAADEAWNTLNPEQVALTGTADPVWRNCNRNRDRYITGRDAVVTFLREKWSRELEYALRKELWDFHGDRSAVRFRYAYHEAKGQRWRA</sequence>
<dbReference type="RefSeq" id="WP_014151641.1">
    <property type="nucleotide sequence ID" value="NC_016113.1"/>
</dbReference>
<gene>
    <name evidence="1" type="ordered locus">SCATT_p05380</name>
</gene>
<dbReference type="InterPro" id="IPR032710">
    <property type="entry name" value="NTF2-like_dom_sf"/>
</dbReference>
<organism evidence="1 2">
    <name type="scientific">Streptantibioticus cattleyicolor (strain ATCC 35852 / DSM 46488 / JCM 4925 / NBRC 14057 / NRRL 8057)</name>
    <name type="common">Streptomyces cattleya</name>
    <dbReference type="NCBI Taxonomy" id="1003195"/>
    <lineage>
        <taxon>Bacteria</taxon>
        <taxon>Bacillati</taxon>
        <taxon>Actinomycetota</taxon>
        <taxon>Actinomycetes</taxon>
        <taxon>Kitasatosporales</taxon>
        <taxon>Streptomycetaceae</taxon>
        <taxon>Streptantibioticus</taxon>
    </lineage>
</organism>
<dbReference type="SUPFAM" id="SSF54427">
    <property type="entry name" value="NTF2-like"/>
    <property type="match status" value="1"/>
</dbReference>
<dbReference type="PATRIC" id="fig|1003195.11.peg.1152"/>
<evidence type="ECO:0000313" key="1">
    <source>
        <dbReference type="EMBL" id="AEW98731.1"/>
    </source>
</evidence>
<dbReference type="EMBL" id="CP003229">
    <property type="protein sequence ID" value="AEW98731.1"/>
    <property type="molecule type" value="Genomic_DNA"/>
</dbReference>
<name>F8JJE6_STREN</name>
<dbReference type="Pfam" id="PF07080">
    <property type="entry name" value="DUF1348"/>
    <property type="match status" value="1"/>
</dbReference>
<dbReference type="AlphaFoldDB" id="F8JJE6"/>
<dbReference type="Gene3D" id="3.10.450.50">
    <property type="match status" value="1"/>
</dbReference>
<accession>G8XGH3</accession>
<dbReference type="InterPro" id="IPR009783">
    <property type="entry name" value="DUF1348"/>
</dbReference>
<dbReference type="HOGENOM" id="CLU_112790_1_1_11"/>
<proteinExistence type="predicted"/>
<keyword evidence="1" id="KW-0614">Plasmid</keyword>
<dbReference type="Proteomes" id="UP000007842">
    <property type="component" value="Plasmid pSCATT"/>
</dbReference>
<evidence type="ECO:0000313" key="2">
    <source>
        <dbReference type="Proteomes" id="UP000007842"/>
    </source>
</evidence>
<dbReference type="KEGG" id="sct:SCAT_p1192"/>
<accession>F8JJE6</accession>